<feature type="region of interest" description="Disordered" evidence="1">
    <location>
        <begin position="186"/>
        <end position="222"/>
    </location>
</feature>
<sequence length="370" mass="38472">MSGQPLGRAGDGGTWLPPFADAHVHLGLADPVAVRRGGIAVVHDLGWVPDVARTWPGRPDFPEVAFAGAFLTAPGGYPSDRSWAPPGSVAEVGTPDDAVAAVDRQVAAGASFLKVTLHADAGPVLDDVTLTALVGHAHARGRDVVAHVEGRGMAARAVEAGVDRLAHAPFSERLPDDLLAAMARPRAVEHDPARGRERGNCRNEPDDDSNPVLGGAGGRTAGRSRTTWVSTLDIHGWGSPTAEQDVAIDNVRRFVALGGTVVYGTDLGNGPIPHGVVERELRALAAAGLDAPALLGALTREAAHPRAADGVDGVDDHVERPRRASPATWIPGDPPDPDDLDAVCAWLARAVVVDDPARAQRAPATPEDRP</sequence>
<name>A0A6N7ZFD0_9MICO</name>
<evidence type="ECO:0000256" key="1">
    <source>
        <dbReference type="SAM" id="MobiDB-lite"/>
    </source>
</evidence>
<dbReference type="AlphaFoldDB" id="A0A6N7ZFD0"/>
<dbReference type="RefSeq" id="WP_155098256.1">
    <property type="nucleotide sequence ID" value="NZ_WMKA01000005.1"/>
</dbReference>
<dbReference type="Gene3D" id="3.20.20.140">
    <property type="entry name" value="Metal-dependent hydrolases"/>
    <property type="match status" value="2"/>
</dbReference>
<feature type="region of interest" description="Disordered" evidence="1">
    <location>
        <begin position="304"/>
        <end position="336"/>
    </location>
</feature>
<proteinExistence type="predicted"/>
<dbReference type="SUPFAM" id="SSF51556">
    <property type="entry name" value="Metallo-dependent hydrolases"/>
    <property type="match status" value="1"/>
</dbReference>
<organism evidence="2 3">
    <name type="scientific">Cellulosimicrobium composti</name>
    <dbReference type="NCBI Taxonomy" id="2672572"/>
    <lineage>
        <taxon>Bacteria</taxon>
        <taxon>Bacillati</taxon>
        <taxon>Actinomycetota</taxon>
        <taxon>Actinomycetes</taxon>
        <taxon>Micrococcales</taxon>
        <taxon>Promicromonosporaceae</taxon>
        <taxon>Cellulosimicrobium</taxon>
    </lineage>
</organism>
<dbReference type="EMBL" id="WMKA01000005">
    <property type="protein sequence ID" value="MTG88022.1"/>
    <property type="molecule type" value="Genomic_DNA"/>
</dbReference>
<dbReference type="PANTHER" id="PTHR43135">
    <property type="entry name" value="ALPHA-D-RIBOSE 1-METHYLPHOSPHONATE 5-TRIPHOSPHATE DIPHOSPHATASE"/>
    <property type="match status" value="1"/>
</dbReference>
<protein>
    <submittedName>
        <fullName evidence="2">Amidohydrolase</fullName>
    </submittedName>
</protein>
<dbReference type="PANTHER" id="PTHR43135:SF3">
    <property type="entry name" value="ALPHA-D-RIBOSE 1-METHYLPHOSPHONATE 5-TRIPHOSPHATE DIPHOSPHATASE"/>
    <property type="match status" value="1"/>
</dbReference>
<evidence type="ECO:0000313" key="3">
    <source>
        <dbReference type="Proteomes" id="UP000440668"/>
    </source>
</evidence>
<reference evidence="2 3" key="1">
    <citation type="submission" date="2019-11" db="EMBL/GenBank/DDBJ databases">
        <title>Cellulosimicrobium composti sp. nov. isolated from a compost.</title>
        <authorList>
            <person name="Yang Y."/>
        </authorList>
    </citation>
    <scope>NUCLEOTIDE SEQUENCE [LARGE SCALE GENOMIC DNA]</scope>
    <source>
        <strain evidence="2 3">BIT-GX5</strain>
    </source>
</reference>
<gene>
    <name evidence="2" type="ORF">GJV82_03485</name>
</gene>
<feature type="compositionally biased region" description="Basic and acidic residues" evidence="1">
    <location>
        <begin position="304"/>
        <end position="322"/>
    </location>
</feature>
<evidence type="ECO:0000313" key="2">
    <source>
        <dbReference type="EMBL" id="MTG88022.1"/>
    </source>
</evidence>
<dbReference type="InterPro" id="IPR051781">
    <property type="entry name" value="Metallo-dep_Hydrolase"/>
</dbReference>
<accession>A0A6N7ZFD0</accession>
<keyword evidence="2" id="KW-0378">Hydrolase</keyword>
<dbReference type="GO" id="GO:0016787">
    <property type="term" value="F:hydrolase activity"/>
    <property type="evidence" value="ECO:0007669"/>
    <property type="project" value="UniProtKB-KW"/>
</dbReference>
<feature type="compositionally biased region" description="Basic and acidic residues" evidence="1">
    <location>
        <begin position="186"/>
        <end position="204"/>
    </location>
</feature>
<dbReference type="Proteomes" id="UP000440668">
    <property type="component" value="Unassembled WGS sequence"/>
</dbReference>
<dbReference type="InterPro" id="IPR032466">
    <property type="entry name" value="Metal_Hydrolase"/>
</dbReference>
<comment type="caution">
    <text evidence="2">The sequence shown here is derived from an EMBL/GenBank/DDBJ whole genome shotgun (WGS) entry which is preliminary data.</text>
</comment>